<dbReference type="InterPro" id="IPR039422">
    <property type="entry name" value="MarR/SlyA-like"/>
</dbReference>
<protein>
    <submittedName>
        <fullName evidence="2">DNA-binding MarR family transcriptional regulator</fullName>
    </submittedName>
</protein>
<feature type="domain" description="HTH marR-type" evidence="1">
    <location>
        <begin position="13"/>
        <end position="149"/>
    </location>
</feature>
<evidence type="ECO:0000313" key="3">
    <source>
        <dbReference type="Proteomes" id="UP000549066"/>
    </source>
</evidence>
<dbReference type="PANTHER" id="PTHR33164:SF99">
    <property type="entry name" value="MARR FAMILY REGULATORY PROTEIN"/>
    <property type="match status" value="1"/>
</dbReference>
<reference evidence="2 3" key="1">
    <citation type="submission" date="2020-07" db="EMBL/GenBank/DDBJ databases">
        <title>Sequencing the genomes of 1000 actinobacteria strains.</title>
        <authorList>
            <person name="Klenk H.-P."/>
        </authorList>
    </citation>
    <scope>NUCLEOTIDE SEQUENCE [LARGE SCALE GENOMIC DNA]</scope>
    <source>
        <strain evidence="2 3">DSM 8598</strain>
    </source>
</reference>
<dbReference type="InterPro" id="IPR036388">
    <property type="entry name" value="WH-like_DNA-bd_sf"/>
</dbReference>
<sequence>MSEPTVPPAMPAEFGVYFALLEVSALVQRGVQGQLRDHGDLSFVQFQILAICGEDPSSPRSMTELADRLVHSKSGLTYQVGQLERAGLVVRVPSTRDERGVNVTLSPEGASLLERVLPGHVEVVRDVLVDALGDADRDELARLLGLVADHVRRRSPRPGRVSDSRDDQA</sequence>
<dbReference type="Pfam" id="PF12802">
    <property type="entry name" value="MarR_2"/>
    <property type="match status" value="1"/>
</dbReference>
<dbReference type="GO" id="GO:0006950">
    <property type="term" value="P:response to stress"/>
    <property type="evidence" value="ECO:0007669"/>
    <property type="project" value="TreeGrafter"/>
</dbReference>
<keyword evidence="2" id="KW-0238">DNA-binding</keyword>
<dbReference type="InterPro" id="IPR036390">
    <property type="entry name" value="WH_DNA-bd_sf"/>
</dbReference>
<dbReference type="AlphaFoldDB" id="A0A852WVP6"/>
<comment type="caution">
    <text evidence="2">The sequence shown here is derived from an EMBL/GenBank/DDBJ whole genome shotgun (WGS) entry which is preliminary data.</text>
</comment>
<dbReference type="GO" id="GO:0003700">
    <property type="term" value="F:DNA-binding transcription factor activity"/>
    <property type="evidence" value="ECO:0007669"/>
    <property type="project" value="InterPro"/>
</dbReference>
<dbReference type="GO" id="GO:0003677">
    <property type="term" value="F:DNA binding"/>
    <property type="evidence" value="ECO:0007669"/>
    <property type="project" value="UniProtKB-KW"/>
</dbReference>
<dbReference type="Proteomes" id="UP000549066">
    <property type="component" value="Unassembled WGS sequence"/>
</dbReference>
<dbReference type="SUPFAM" id="SSF46785">
    <property type="entry name" value="Winged helix' DNA-binding domain"/>
    <property type="match status" value="1"/>
</dbReference>
<evidence type="ECO:0000259" key="1">
    <source>
        <dbReference type="PROSITE" id="PS50995"/>
    </source>
</evidence>
<proteinExistence type="predicted"/>
<keyword evidence="3" id="KW-1185">Reference proteome</keyword>
<gene>
    <name evidence="2" type="ORF">BJY17_002893</name>
</gene>
<dbReference type="RefSeq" id="WP_179551993.1">
    <property type="nucleotide sequence ID" value="NZ_JACCFI010000001.1"/>
</dbReference>
<evidence type="ECO:0000313" key="2">
    <source>
        <dbReference type="EMBL" id="NYG22146.1"/>
    </source>
</evidence>
<dbReference type="SMART" id="SM00347">
    <property type="entry name" value="HTH_MARR"/>
    <property type="match status" value="1"/>
</dbReference>
<dbReference type="PANTHER" id="PTHR33164">
    <property type="entry name" value="TRANSCRIPTIONAL REGULATOR, MARR FAMILY"/>
    <property type="match status" value="1"/>
</dbReference>
<dbReference type="EMBL" id="JACCFI010000001">
    <property type="protein sequence ID" value="NYG22146.1"/>
    <property type="molecule type" value="Genomic_DNA"/>
</dbReference>
<accession>A0A852WVP6</accession>
<dbReference type="InterPro" id="IPR000835">
    <property type="entry name" value="HTH_MarR-typ"/>
</dbReference>
<dbReference type="PROSITE" id="PS50995">
    <property type="entry name" value="HTH_MARR_2"/>
    <property type="match status" value="1"/>
</dbReference>
<organism evidence="2 3">
    <name type="scientific">Agromyces hippuratus</name>
    <dbReference type="NCBI Taxonomy" id="286438"/>
    <lineage>
        <taxon>Bacteria</taxon>
        <taxon>Bacillati</taxon>
        <taxon>Actinomycetota</taxon>
        <taxon>Actinomycetes</taxon>
        <taxon>Micrococcales</taxon>
        <taxon>Microbacteriaceae</taxon>
        <taxon>Agromyces</taxon>
    </lineage>
</organism>
<name>A0A852WVP6_9MICO</name>
<dbReference type="Gene3D" id="1.10.10.10">
    <property type="entry name" value="Winged helix-like DNA-binding domain superfamily/Winged helix DNA-binding domain"/>
    <property type="match status" value="1"/>
</dbReference>